<evidence type="ECO:0000256" key="8">
    <source>
        <dbReference type="SAM" id="Coils"/>
    </source>
</evidence>
<dbReference type="PANTHER" id="PTHR42933">
    <property type="entry name" value="SLR6095 PROTEIN"/>
    <property type="match status" value="1"/>
</dbReference>
<dbReference type="AlphaFoldDB" id="A0A0X8JE77"/>
<keyword evidence="6" id="KW-0680">Restriction system</keyword>
<dbReference type="EMBL" id="CP014228">
    <property type="protein sequence ID" value="AMD87210.1"/>
    <property type="molecule type" value="Genomic_DNA"/>
</dbReference>
<evidence type="ECO:0000313" key="11">
    <source>
        <dbReference type="EMBL" id="AMD87210.1"/>
    </source>
</evidence>
<evidence type="ECO:0000313" key="12">
    <source>
        <dbReference type="Proteomes" id="UP000065220"/>
    </source>
</evidence>
<dbReference type="PANTHER" id="PTHR42933:SF4">
    <property type="entry name" value="TYPE I RESTRICTION ENZYME ECOKI METHYLASE SUBUNIT"/>
    <property type="match status" value="1"/>
</dbReference>
<dbReference type="Gene3D" id="1.20.1260.30">
    <property type="match status" value="1"/>
</dbReference>
<dbReference type="KEGG" id="ard:AXF14_05940"/>
<dbReference type="InterPro" id="IPR002052">
    <property type="entry name" value="DNA_methylase_N6_adenine_CS"/>
</dbReference>
<reference evidence="12" key="1">
    <citation type="submission" date="2016-02" db="EMBL/GenBank/DDBJ databases">
        <authorList>
            <person name="Holder M.E."/>
            <person name="Ajami N.J."/>
            <person name="Petrosino J.F."/>
        </authorList>
    </citation>
    <scope>NUCLEOTIDE SEQUENCE [LARGE SCALE GENOMIC DNA]</scope>
    <source>
        <strain evidence="12">CCUG 36733</strain>
    </source>
</reference>
<evidence type="ECO:0000259" key="9">
    <source>
        <dbReference type="Pfam" id="PF02384"/>
    </source>
</evidence>
<keyword evidence="3 11" id="KW-0489">Methyltransferase</keyword>
<comment type="similarity">
    <text evidence="1">Belongs to the N(4)/N(6)-methyltransferase family.</text>
</comment>
<dbReference type="Pfam" id="PF12161">
    <property type="entry name" value="HsdM_N"/>
    <property type="match status" value="1"/>
</dbReference>
<dbReference type="GO" id="GO:0008170">
    <property type="term" value="F:N-methyltransferase activity"/>
    <property type="evidence" value="ECO:0007669"/>
    <property type="project" value="InterPro"/>
</dbReference>
<keyword evidence="8" id="KW-0175">Coiled coil</keyword>
<dbReference type="InterPro" id="IPR051537">
    <property type="entry name" value="DNA_Adenine_Mtase"/>
</dbReference>
<gene>
    <name evidence="11" type="ORF">AXF14_05940</name>
</gene>
<comment type="catalytic activity">
    <reaction evidence="7">
        <text>a 2'-deoxyadenosine in DNA + S-adenosyl-L-methionine = an N(6)-methyl-2'-deoxyadenosine in DNA + S-adenosyl-L-homocysteine + H(+)</text>
        <dbReference type="Rhea" id="RHEA:15197"/>
        <dbReference type="Rhea" id="RHEA-COMP:12418"/>
        <dbReference type="Rhea" id="RHEA-COMP:12419"/>
        <dbReference type="ChEBI" id="CHEBI:15378"/>
        <dbReference type="ChEBI" id="CHEBI:57856"/>
        <dbReference type="ChEBI" id="CHEBI:59789"/>
        <dbReference type="ChEBI" id="CHEBI:90615"/>
        <dbReference type="ChEBI" id="CHEBI:90616"/>
        <dbReference type="EC" id="2.1.1.72"/>
    </reaction>
</comment>
<keyword evidence="12" id="KW-1185">Reference proteome</keyword>
<evidence type="ECO:0000256" key="1">
    <source>
        <dbReference type="ARBA" id="ARBA00006594"/>
    </source>
</evidence>
<dbReference type="STRING" id="111015.AXF14_05940"/>
<dbReference type="InterPro" id="IPR003356">
    <property type="entry name" value="DNA_methylase_A-5"/>
</dbReference>
<dbReference type="PROSITE" id="PS00092">
    <property type="entry name" value="N6_MTASE"/>
    <property type="match status" value="1"/>
</dbReference>
<dbReference type="REBASE" id="140113">
    <property type="entry name" value="M.Ara36733II"/>
</dbReference>
<organism evidence="11 12">
    <name type="scientific">Actinomyces radicidentis</name>
    <dbReference type="NCBI Taxonomy" id="111015"/>
    <lineage>
        <taxon>Bacteria</taxon>
        <taxon>Bacillati</taxon>
        <taxon>Actinomycetota</taxon>
        <taxon>Actinomycetes</taxon>
        <taxon>Actinomycetales</taxon>
        <taxon>Actinomycetaceae</taxon>
        <taxon>Actinomyces</taxon>
    </lineage>
</organism>
<dbReference type="SUPFAM" id="SSF53335">
    <property type="entry name" value="S-adenosyl-L-methionine-dependent methyltransferases"/>
    <property type="match status" value="1"/>
</dbReference>
<feature type="domain" description="N6 adenine-specific DNA methyltransferase N-terminal" evidence="10">
    <location>
        <begin position="15"/>
        <end position="138"/>
    </location>
</feature>
<dbReference type="PRINTS" id="PR00507">
    <property type="entry name" value="N12N6MTFRASE"/>
</dbReference>
<accession>A0A0X8JE77</accession>
<dbReference type="InterPro" id="IPR022749">
    <property type="entry name" value="D12N6_MeTrfase_N"/>
</dbReference>
<dbReference type="EC" id="2.1.1.72" evidence="2"/>
<dbReference type="InterPro" id="IPR038333">
    <property type="entry name" value="T1MK-like_N_sf"/>
</dbReference>
<dbReference type="Gene3D" id="3.40.50.150">
    <property type="entry name" value="Vaccinia Virus protein VP39"/>
    <property type="match status" value="1"/>
</dbReference>
<protein>
    <recommendedName>
        <fullName evidence="2">site-specific DNA-methyltransferase (adenine-specific)</fullName>
        <ecNumber evidence="2">2.1.1.72</ecNumber>
    </recommendedName>
</protein>
<evidence type="ECO:0000256" key="3">
    <source>
        <dbReference type="ARBA" id="ARBA00022603"/>
    </source>
</evidence>
<sequence>MAARSKKDMTTRARLQSVIKECRDTMRKDAGLNGELDRLPQLSWLLFLRAFDELEEVREIQDAGYRRIIVEQYRWSTWASEQGLTGPQFLDFVNNDLLPYLAGLQGTGEPGDPRDTLGQIFSEVSNRMLSGYLLKELVLKLDSIHFTSTDDVHTMAVLYESMLKEMRDAAGDSGEFYTPRPLIRFMVEMTDPRLGEIVMDPAVGTAGFLVETYEHLLKEARQGSAHDVERVAPSLRGTEKKPMPFLLAQMNMLLHRIDDPQITRGNSLEHTIAEMRRPAAQADVILTNPPFGGEEEKSVQENFPTELRTAETVWLFLQAVMARLRPTANARCAIVVPNSVLFDQGVGARIKKKLMEDFNLHTVLRLPNGVFAPYTIIPANVLFFERGEQQEDVWFYEHPLPEGRKNYTKTKPLLFDEFGPCRQWWGGRERTGREETSQAWTVKASDIVATGYNLDLSNPNREADPSQRPVKEVLAELVDAEREMLGLLEQLQREVEEFEL</sequence>
<keyword evidence="4 11" id="KW-0808">Transferase</keyword>
<keyword evidence="5" id="KW-0949">S-adenosyl-L-methionine</keyword>
<dbReference type="Proteomes" id="UP000065220">
    <property type="component" value="Chromosome"/>
</dbReference>
<dbReference type="GO" id="GO:0032259">
    <property type="term" value="P:methylation"/>
    <property type="evidence" value="ECO:0007669"/>
    <property type="project" value="UniProtKB-KW"/>
</dbReference>
<dbReference type="GO" id="GO:0009007">
    <property type="term" value="F:site-specific DNA-methyltransferase (adenine-specific) activity"/>
    <property type="evidence" value="ECO:0007669"/>
    <property type="project" value="UniProtKB-EC"/>
</dbReference>
<evidence type="ECO:0000256" key="7">
    <source>
        <dbReference type="ARBA" id="ARBA00047942"/>
    </source>
</evidence>
<dbReference type="Pfam" id="PF02384">
    <property type="entry name" value="N6_Mtase"/>
    <property type="match status" value="1"/>
</dbReference>
<dbReference type="RefSeq" id="WP_067941643.1">
    <property type="nucleotide sequence ID" value="NZ_CP014228.1"/>
</dbReference>
<feature type="domain" description="DNA methylase adenine-specific" evidence="9">
    <location>
        <begin position="153"/>
        <end position="461"/>
    </location>
</feature>
<feature type="coiled-coil region" evidence="8">
    <location>
        <begin position="470"/>
        <end position="497"/>
    </location>
</feature>
<evidence type="ECO:0000256" key="6">
    <source>
        <dbReference type="ARBA" id="ARBA00022747"/>
    </source>
</evidence>
<evidence type="ECO:0000259" key="10">
    <source>
        <dbReference type="Pfam" id="PF12161"/>
    </source>
</evidence>
<dbReference type="OrthoDB" id="9784823at2"/>
<evidence type="ECO:0000256" key="4">
    <source>
        <dbReference type="ARBA" id="ARBA00022679"/>
    </source>
</evidence>
<evidence type="ECO:0000256" key="2">
    <source>
        <dbReference type="ARBA" id="ARBA00011900"/>
    </source>
</evidence>
<dbReference type="GO" id="GO:0009307">
    <property type="term" value="P:DNA restriction-modification system"/>
    <property type="evidence" value="ECO:0007669"/>
    <property type="project" value="UniProtKB-KW"/>
</dbReference>
<evidence type="ECO:0000256" key="5">
    <source>
        <dbReference type="ARBA" id="ARBA00022691"/>
    </source>
</evidence>
<dbReference type="GO" id="GO:0003677">
    <property type="term" value="F:DNA binding"/>
    <property type="evidence" value="ECO:0007669"/>
    <property type="project" value="InterPro"/>
</dbReference>
<proteinExistence type="inferred from homology"/>
<name>A0A0X8JE77_ACTRD</name>
<dbReference type="InterPro" id="IPR029063">
    <property type="entry name" value="SAM-dependent_MTases_sf"/>
</dbReference>